<proteinExistence type="predicted"/>
<sequence>MSANTDHRVQRRVRASGNPEEIAQVVVDAGGAALLGQPGRLLHAVLVDVPQHQHGAEGRELLGHEAADPAAGARDQHHLPGYALLPSGHEEVDERLHIVPDGEEEDLEGLQQEIHDGSGMDRRVTLPL</sequence>
<accession>A0A4Z2GXD4</accession>
<dbReference type="AlphaFoldDB" id="A0A4Z2GXD4"/>
<name>A0A4Z2GXD4_9TELE</name>
<dbReference type="EMBL" id="SRLO01000388">
    <property type="protein sequence ID" value="TNN58119.1"/>
    <property type="molecule type" value="Genomic_DNA"/>
</dbReference>
<reference evidence="1 2" key="1">
    <citation type="submission" date="2019-03" db="EMBL/GenBank/DDBJ databases">
        <title>First draft genome of Liparis tanakae, snailfish: a comprehensive survey of snailfish specific genes.</title>
        <authorList>
            <person name="Kim W."/>
            <person name="Song I."/>
            <person name="Jeong J.-H."/>
            <person name="Kim D."/>
            <person name="Kim S."/>
            <person name="Ryu S."/>
            <person name="Song J.Y."/>
            <person name="Lee S.K."/>
        </authorList>
    </citation>
    <scope>NUCLEOTIDE SEQUENCE [LARGE SCALE GENOMIC DNA]</scope>
    <source>
        <tissue evidence="1">Muscle</tissue>
    </source>
</reference>
<protein>
    <submittedName>
        <fullName evidence="1">Uncharacterized protein</fullName>
    </submittedName>
</protein>
<comment type="caution">
    <text evidence="1">The sequence shown here is derived from an EMBL/GenBank/DDBJ whole genome shotgun (WGS) entry which is preliminary data.</text>
</comment>
<gene>
    <name evidence="1" type="ORF">EYF80_031642</name>
</gene>
<organism evidence="1 2">
    <name type="scientific">Liparis tanakae</name>
    <name type="common">Tanaka's snailfish</name>
    <dbReference type="NCBI Taxonomy" id="230148"/>
    <lineage>
        <taxon>Eukaryota</taxon>
        <taxon>Metazoa</taxon>
        <taxon>Chordata</taxon>
        <taxon>Craniata</taxon>
        <taxon>Vertebrata</taxon>
        <taxon>Euteleostomi</taxon>
        <taxon>Actinopterygii</taxon>
        <taxon>Neopterygii</taxon>
        <taxon>Teleostei</taxon>
        <taxon>Neoteleostei</taxon>
        <taxon>Acanthomorphata</taxon>
        <taxon>Eupercaria</taxon>
        <taxon>Perciformes</taxon>
        <taxon>Cottioidei</taxon>
        <taxon>Cottales</taxon>
        <taxon>Liparidae</taxon>
        <taxon>Liparis</taxon>
    </lineage>
</organism>
<dbReference type="Proteomes" id="UP000314294">
    <property type="component" value="Unassembled WGS sequence"/>
</dbReference>
<evidence type="ECO:0000313" key="1">
    <source>
        <dbReference type="EMBL" id="TNN58119.1"/>
    </source>
</evidence>
<evidence type="ECO:0000313" key="2">
    <source>
        <dbReference type="Proteomes" id="UP000314294"/>
    </source>
</evidence>
<keyword evidence="2" id="KW-1185">Reference proteome</keyword>